<keyword evidence="10" id="KW-1185">Reference proteome</keyword>
<dbReference type="GO" id="GO:0000974">
    <property type="term" value="C:Prp19 complex"/>
    <property type="evidence" value="ECO:0007669"/>
    <property type="project" value="TreeGrafter"/>
</dbReference>
<protein>
    <recommendedName>
        <fullName evidence="3">Pre-mRNA-splicing factor SPF27</fullName>
    </recommendedName>
</protein>
<dbReference type="InterPro" id="IPR008409">
    <property type="entry name" value="SPF27"/>
</dbReference>
<dbReference type="Pfam" id="PF05700">
    <property type="entry name" value="BCAS2"/>
    <property type="match status" value="1"/>
</dbReference>
<proteinExistence type="inferred from homology"/>
<dbReference type="EMBL" id="WJQU01000003">
    <property type="protein sequence ID" value="KAJ6637882.1"/>
    <property type="molecule type" value="Genomic_DNA"/>
</dbReference>
<evidence type="ECO:0000256" key="5">
    <source>
        <dbReference type="ARBA" id="ARBA00022728"/>
    </source>
</evidence>
<dbReference type="GO" id="GO:0008380">
    <property type="term" value="P:RNA splicing"/>
    <property type="evidence" value="ECO:0007669"/>
    <property type="project" value="UniProtKB-KW"/>
</dbReference>
<evidence type="ECO:0000256" key="6">
    <source>
        <dbReference type="ARBA" id="ARBA00023187"/>
    </source>
</evidence>
<reference evidence="9" key="1">
    <citation type="submission" date="2022-07" db="EMBL/GenBank/DDBJ databases">
        <authorList>
            <person name="Trinca V."/>
            <person name="Uliana J.V.C."/>
            <person name="Torres T.T."/>
            <person name="Ward R.J."/>
            <person name="Monesi N."/>
        </authorList>
    </citation>
    <scope>NUCLEOTIDE SEQUENCE</scope>
    <source>
        <strain evidence="9">HSMRA1968</strain>
        <tissue evidence="9">Whole embryos</tissue>
    </source>
</reference>
<evidence type="ECO:0000256" key="8">
    <source>
        <dbReference type="SAM" id="MobiDB-lite"/>
    </source>
</evidence>
<dbReference type="GO" id="GO:0071011">
    <property type="term" value="C:precatalytic spliceosome"/>
    <property type="evidence" value="ECO:0007669"/>
    <property type="project" value="TreeGrafter"/>
</dbReference>
<gene>
    <name evidence="9" type="primary">bcas2</name>
    <name evidence="9" type="ORF">Bhyg_10613</name>
</gene>
<evidence type="ECO:0000256" key="4">
    <source>
        <dbReference type="ARBA" id="ARBA00022664"/>
    </source>
</evidence>
<keyword evidence="5" id="KW-0747">Spliceosome</keyword>
<evidence type="ECO:0000256" key="1">
    <source>
        <dbReference type="ARBA" id="ARBA00004123"/>
    </source>
</evidence>
<keyword evidence="6" id="KW-0508">mRNA splicing</keyword>
<dbReference type="PANTHER" id="PTHR13296">
    <property type="entry name" value="BCAS2 PROTEIN"/>
    <property type="match status" value="1"/>
</dbReference>
<feature type="compositionally biased region" description="Basic and acidic residues" evidence="8">
    <location>
        <begin position="210"/>
        <end position="224"/>
    </location>
</feature>
<evidence type="ECO:0000313" key="10">
    <source>
        <dbReference type="Proteomes" id="UP001151699"/>
    </source>
</evidence>
<comment type="subcellular location">
    <subcellularLocation>
        <location evidence="1">Nucleus</location>
    </subcellularLocation>
</comment>
<accession>A0A9Q0MTT5</accession>
<dbReference type="GO" id="GO:0071013">
    <property type="term" value="C:catalytic step 2 spliceosome"/>
    <property type="evidence" value="ECO:0007669"/>
    <property type="project" value="TreeGrafter"/>
</dbReference>
<dbReference type="Proteomes" id="UP001151699">
    <property type="component" value="Chromosome X"/>
</dbReference>
<dbReference type="GO" id="GO:0006397">
    <property type="term" value="P:mRNA processing"/>
    <property type="evidence" value="ECO:0007669"/>
    <property type="project" value="UniProtKB-KW"/>
</dbReference>
<keyword evidence="4" id="KW-0507">mRNA processing</keyword>
<name>A0A9Q0MTT5_9DIPT</name>
<comment type="similarity">
    <text evidence="2">Belongs to the SPF27 family.</text>
</comment>
<dbReference type="OrthoDB" id="205794at2759"/>
<evidence type="ECO:0000256" key="2">
    <source>
        <dbReference type="ARBA" id="ARBA00010788"/>
    </source>
</evidence>
<evidence type="ECO:0000256" key="3">
    <source>
        <dbReference type="ARBA" id="ARBA00014158"/>
    </source>
</evidence>
<dbReference type="PANTHER" id="PTHR13296:SF0">
    <property type="entry name" value="PRE-MRNA-SPLICING FACTOR SPF27"/>
    <property type="match status" value="1"/>
</dbReference>
<evidence type="ECO:0000256" key="7">
    <source>
        <dbReference type="ARBA" id="ARBA00023242"/>
    </source>
</evidence>
<sequence>MAETQVLVDALPYIDQGYDDSGVREMVTAMVEEETRRYRPTKNYLENLPPLNMTAFETEFMTNEFERIQNRLPLEPLSMKRYELPPPPPSRISDLSAWQESVENSMAQLEHQAIRSMNLDLMLEYGCEAWKAYLEIFTSLQAKAQIRLQAIKKEIQEVNWQRKLKQTQAGDKLRSLEAQWVMLVSKNYEIEKVCAELEEEIAKMSSPPGVEKDDAADANGEHPN</sequence>
<evidence type="ECO:0000313" key="9">
    <source>
        <dbReference type="EMBL" id="KAJ6637882.1"/>
    </source>
</evidence>
<comment type="caution">
    <text evidence="9">The sequence shown here is derived from an EMBL/GenBank/DDBJ whole genome shotgun (WGS) entry which is preliminary data.</text>
</comment>
<dbReference type="AlphaFoldDB" id="A0A9Q0MTT5"/>
<organism evidence="9 10">
    <name type="scientific">Pseudolycoriella hygida</name>
    <dbReference type="NCBI Taxonomy" id="35572"/>
    <lineage>
        <taxon>Eukaryota</taxon>
        <taxon>Metazoa</taxon>
        <taxon>Ecdysozoa</taxon>
        <taxon>Arthropoda</taxon>
        <taxon>Hexapoda</taxon>
        <taxon>Insecta</taxon>
        <taxon>Pterygota</taxon>
        <taxon>Neoptera</taxon>
        <taxon>Endopterygota</taxon>
        <taxon>Diptera</taxon>
        <taxon>Nematocera</taxon>
        <taxon>Sciaroidea</taxon>
        <taxon>Sciaridae</taxon>
        <taxon>Pseudolycoriella</taxon>
    </lineage>
</organism>
<feature type="region of interest" description="Disordered" evidence="8">
    <location>
        <begin position="202"/>
        <end position="224"/>
    </location>
</feature>
<keyword evidence="7" id="KW-0539">Nucleus</keyword>